<name>A0ABT4X142_9BACI</name>
<dbReference type="Proteomes" id="UP001211894">
    <property type="component" value="Unassembled WGS sequence"/>
</dbReference>
<dbReference type="SUPFAM" id="SSF53474">
    <property type="entry name" value="alpha/beta-Hydrolases"/>
    <property type="match status" value="1"/>
</dbReference>
<accession>A0ABT4X142</accession>
<keyword evidence="4" id="KW-1185">Reference proteome</keyword>
<dbReference type="InterPro" id="IPR000801">
    <property type="entry name" value="Esterase-like"/>
</dbReference>
<evidence type="ECO:0000313" key="4">
    <source>
        <dbReference type="Proteomes" id="UP001211894"/>
    </source>
</evidence>
<dbReference type="Gene3D" id="3.40.50.1820">
    <property type="entry name" value="alpha/beta hydrolase"/>
    <property type="match status" value="1"/>
</dbReference>
<proteinExistence type="inferred from homology"/>
<comment type="similarity">
    <text evidence="1">Belongs to the esterase D family.</text>
</comment>
<comment type="caution">
    <text evidence="3">The sequence shown here is derived from an EMBL/GenBank/DDBJ whole genome shotgun (WGS) entry which is preliminary data.</text>
</comment>
<keyword evidence="2 3" id="KW-0378">Hydrolase</keyword>
<evidence type="ECO:0000313" key="3">
    <source>
        <dbReference type="EMBL" id="MDA7025409.1"/>
    </source>
</evidence>
<dbReference type="InterPro" id="IPR052558">
    <property type="entry name" value="Siderophore_Hydrolase_D"/>
</dbReference>
<dbReference type="GO" id="GO:0016787">
    <property type="term" value="F:hydrolase activity"/>
    <property type="evidence" value="ECO:0007669"/>
    <property type="project" value="UniProtKB-KW"/>
</dbReference>
<dbReference type="RefSeq" id="WP_271339267.1">
    <property type="nucleotide sequence ID" value="NZ_JAQKAB010000001.1"/>
</dbReference>
<dbReference type="PANTHER" id="PTHR40841:SF2">
    <property type="entry name" value="SIDEROPHORE-DEGRADING ESTERASE (EUROFUNG)"/>
    <property type="match status" value="1"/>
</dbReference>
<evidence type="ECO:0000256" key="2">
    <source>
        <dbReference type="ARBA" id="ARBA00022801"/>
    </source>
</evidence>
<dbReference type="Pfam" id="PF00756">
    <property type="entry name" value="Esterase"/>
    <property type="match status" value="1"/>
</dbReference>
<dbReference type="InterPro" id="IPR029058">
    <property type="entry name" value="AB_hydrolase_fold"/>
</dbReference>
<gene>
    <name evidence="3" type="ORF">PJ311_02140</name>
</gene>
<organism evidence="3 4">
    <name type="scientific">Bacillus changyiensis</name>
    <dbReference type="NCBI Taxonomy" id="3004103"/>
    <lineage>
        <taxon>Bacteria</taxon>
        <taxon>Bacillati</taxon>
        <taxon>Bacillota</taxon>
        <taxon>Bacilli</taxon>
        <taxon>Bacillales</taxon>
        <taxon>Bacillaceae</taxon>
        <taxon>Bacillus</taxon>
    </lineage>
</organism>
<sequence>MVHDQHLQSMGVADCSPVTIPGAQQRLMRSREGNRDYRIFIAKPSEEPPPTGYPVIYLLDGNSVFGTMVEAVRMQARRPEKTGVIPALIVGIGYQTDAPFDQRRIYDFTLPVSKDELPPRPDGREWPASGGAETFLSFIENDLKPQIEREFKIDKNRQTIFGHSLGGLFVLQALFRNPGLFQTYIAGSPSIHWNRSFFANEADFISRLQKTNLKVDVLLGAGELEKNHQCRMNDNAKTLANRLSALEKFGVRAEFTEFKGEGHITVLPVLISRALRFALNPVSRN</sequence>
<dbReference type="PANTHER" id="PTHR40841">
    <property type="entry name" value="SIDEROPHORE TRIACETYLFUSARININE C ESTERASE"/>
    <property type="match status" value="1"/>
</dbReference>
<dbReference type="EMBL" id="JAQKAB010000001">
    <property type="protein sequence ID" value="MDA7025409.1"/>
    <property type="molecule type" value="Genomic_DNA"/>
</dbReference>
<reference evidence="3 4" key="1">
    <citation type="submission" date="2023-01" db="EMBL/GenBank/DDBJ databases">
        <title>Bacillus changyiensis sp. nov., isolated from a coastal deposit.</title>
        <authorList>
            <person name="Xiao G."/>
            <person name="Lai Q."/>
            <person name="Hu Z."/>
            <person name="Shao Z."/>
        </authorList>
    </citation>
    <scope>NUCLEOTIDE SEQUENCE [LARGE SCALE GENOMIC DNA]</scope>
    <source>
        <strain evidence="3 4">CLL-7-23</strain>
    </source>
</reference>
<protein>
    <submittedName>
        <fullName evidence="3">Alpha/beta hydrolase</fullName>
    </submittedName>
</protein>
<evidence type="ECO:0000256" key="1">
    <source>
        <dbReference type="ARBA" id="ARBA00005622"/>
    </source>
</evidence>